<protein>
    <recommendedName>
        <fullName evidence="2">SH3b domain-containing protein</fullName>
    </recommendedName>
</protein>
<gene>
    <name evidence="3" type="ORF">G5B42_08855</name>
</gene>
<evidence type="ECO:0000259" key="2">
    <source>
        <dbReference type="PROSITE" id="PS51781"/>
    </source>
</evidence>
<feature type="compositionally biased region" description="Pro residues" evidence="1">
    <location>
        <begin position="97"/>
        <end position="128"/>
    </location>
</feature>
<dbReference type="EMBL" id="JAAKDE010000016">
    <property type="protein sequence ID" value="MBA2133644.1"/>
    <property type="molecule type" value="Genomic_DNA"/>
</dbReference>
<dbReference type="PROSITE" id="PS51781">
    <property type="entry name" value="SH3B"/>
    <property type="match status" value="1"/>
</dbReference>
<organism evidence="3 4">
    <name type="scientific">Capillibacterium thermochitinicola</name>
    <dbReference type="NCBI Taxonomy" id="2699427"/>
    <lineage>
        <taxon>Bacteria</taxon>
        <taxon>Bacillati</taxon>
        <taxon>Bacillota</taxon>
        <taxon>Capillibacterium</taxon>
    </lineage>
</organism>
<comment type="caution">
    <text evidence="3">The sequence shown here is derived from an EMBL/GenBank/DDBJ whole genome shotgun (WGS) entry which is preliminary data.</text>
</comment>
<dbReference type="InterPro" id="IPR035940">
    <property type="entry name" value="CAP_sf"/>
</dbReference>
<dbReference type="CDD" id="cd05379">
    <property type="entry name" value="CAP_bacterial"/>
    <property type="match status" value="1"/>
</dbReference>
<evidence type="ECO:0000256" key="1">
    <source>
        <dbReference type="SAM" id="MobiDB-lite"/>
    </source>
</evidence>
<evidence type="ECO:0000313" key="3">
    <source>
        <dbReference type="EMBL" id="MBA2133644.1"/>
    </source>
</evidence>
<feature type="domain" description="SH3b" evidence="2">
    <location>
        <begin position="27"/>
        <end position="97"/>
    </location>
</feature>
<accession>A0A8J6I2T8</accession>
<dbReference type="PANTHER" id="PTHR31157:SF1">
    <property type="entry name" value="SCP DOMAIN-CONTAINING PROTEIN"/>
    <property type="match status" value="1"/>
</dbReference>
<dbReference type="AlphaFoldDB" id="A0A8J6I2T8"/>
<proteinExistence type="predicted"/>
<dbReference type="Proteomes" id="UP000657177">
    <property type="component" value="Unassembled WGS sequence"/>
</dbReference>
<reference evidence="3" key="1">
    <citation type="submission" date="2020-06" db="EMBL/GenBank/DDBJ databases">
        <title>Novel chitinolytic bacterium.</title>
        <authorList>
            <person name="Ungkulpasvich U."/>
            <person name="Kosugi A."/>
            <person name="Uke A."/>
        </authorList>
    </citation>
    <scope>NUCLEOTIDE SEQUENCE</scope>
    <source>
        <strain evidence="3">UUS1-1</strain>
    </source>
</reference>
<dbReference type="Gene3D" id="3.40.33.10">
    <property type="entry name" value="CAP"/>
    <property type="match status" value="1"/>
</dbReference>
<keyword evidence="4" id="KW-1185">Reference proteome</keyword>
<dbReference type="InterPro" id="IPR014044">
    <property type="entry name" value="CAP_dom"/>
</dbReference>
<evidence type="ECO:0000313" key="4">
    <source>
        <dbReference type="Proteomes" id="UP000657177"/>
    </source>
</evidence>
<dbReference type="InterPro" id="IPR014258">
    <property type="entry name" value="CAP_domain_YkwD-like"/>
</dbReference>
<dbReference type="InterPro" id="IPR003646">
    <property type="entry name" value="SH3-like_bac-type"/>
</dbReference>
<dbReference type="SUPFAM" id="SSF55797">
    <property type="entry name" value="PR-1-like"/>
    <property type="match status" value="1"/>
</dbReference>
<name>A0A8J6I2T8_9FIRM</name>
<dbReference type="Pfam" id="PF00188">
    <property type="entry name" value="CAP"/>
    <property type="match status" value="1"/>
</dbReference>
<sequence length="258" mass="27658">MRIRARFVSSFVLAVALSLLVVLPSLAVTYYVSYGSPIYTPPTGGSYSGSGSTYQVNTGSYSTKYNSNYSTQYYYYTSPSNNGSSYYVPPKTSTPAPSNPKPSNPAPTNPAPSNPTPKEPTPTNPPAPAKGLTAMEQKMVSLVNQERIKAGLQELKVDNTLVQLARMKSQDMIDKNYFGHTSPTYGSPFDMMKNAGVKYYTAGENLAGAGSVESAHASLMASPGHRANILNSRFNHFGVGIAVGGPYGNMFTQLFIGK</sequence>
<feature type="region of interest" description="Disordered" evidence="1">
    <location>
        <begin position="86"/>
        <end position="130"/>
    </location>
</feature>
<dbReference type="PANTHER" id="PTHR31157">
    <property type="entry name" value="SCP DOMAIN-CONTAINING PROTEIN"/>
    <property type="match status" value="1"/>
</dbReference>
<dbReference type="NCBIfam" id="TIGR02909">
    <property type="entry name" value="spore_YkwD"/>
    <property type="match status" value="1"/>
</dbReference>